<evidence type="ECO:0000256" key="2">
    <source>
        <dbReference type="ARBA" id="ARBA00022840"/>
    </source>
</evidence>
<name>A0ABM0JE04_APLCA</name>
<keyword evidence="4" id="KW-1185">Reference proteome</keyword>
<dbReference type="Pfam" id="PF00069">
    <property type="entry name" value="Pkinase"/>
    <property type="match status" value="1"/>
</dbReference>
<gene>
    <name evidence="5" type="primary">LOC101863956</name>
</gene>
<proteinExistence type="predicted"/>
<feature type="domain" description="Protein kinase" evidence="3">
    <location>
        <begin position="25"/>
        <end position="270"/>
    </location>
</feature>
<keyword evidence="2" id="KW-0067">ATP-binding</keyword>
<evidence type="ECO:0000259" key="3">
    <source>
        <dbReference type="PROSITE" id="PS50011"/>
    </source>
</evidence>
<dbReference type="CDD" id="cd00180">
    <property type="entry name" value="PKc"/>
    <property type="match status" value="1"/>
</dbReference>
<keyword evidence="1" id="KW-0547">Nucleotide-binding</keyword>
<dbReference type="PANTHER" id="PTHR24346">
    <property type="entry name" value="MAP/MICROTUBULE AFFINITY-REGULATING KINASE"/>
    <property type="match status" value="1"/>
</dbReference>
<dbReference type="InterPro" id="IPR000719">
    <property type="entry name" value="Prot_kinase_dom"/>
</dbReference>
<dbReference type="RefSeq" id="XP_005091524.1">
    <property type="nucleotide sequence ID" value="XM_005091467.2"/>
</dbReference>
<reference evidence="5" key="1">
    <citation type="submission" date="2025-08" db="UniProtKB">
        <authorList>
            <consortium name="RefSeq"/>
        </authorList>
    </citation>
    <scope>IDENTIFICATION</scope>
</reference>
<dbReference type="SUPFAM" id="SSF56112">
    <property type="entry name" value="Protein kinase-like (PK-like)"/>
    <property type="match status" value="1"/>
</dbReference>
<dbReference type="InterPro" id="IPR011009">
    <property type="entry name" value="Kinase-like_dom_sf"/>
</dbReference>
<evidence type="ECO:0000313" key="5">
    <source>
        <dbReference type="RefSeq" id="XP_005091524.1"/>
    </source>
</evidence>
<dbReference type="GO" id="GO:0016301">
    <property type="term" value="F:kinase activity"/>
    <property type="evidence" value="ECO:0007669"/>
    <property type="project" value="UniProtKB-KW"/>
</dbReference>
<protein>
    <submittedName>
        <fullName evidence="5">Probable serine/threonine-protein kinase CCRP1</fullName>
    </submittedName>
</protein>
<dbReference type="GeneID" id="101863956"/>
<dbReference type="PROSITE" id="PS50011">
    <property type="entry name" value="PROTEIN_KINASE_DOM"/>
    <property type="match status" value="1"/>
</dbReference>
<evidence type="ECO:0000256" key="1">
    <source>
        <dbReference type="ARBA" id="ARBA00022741"/>
    </source>
</evidence>
<accession>A0ABM0JE04</accession>
<keyword evidence="5" id="KW-0418">Kinase</keyword>
<dbReference type="PANTHER" id="PTHR24346:SF30">
    <property type="entry name" value="MATERNAL EMBRYONIC LEUCINE ZIPPER KINASE"/>
    <property type="match status" value="1"/>
</dbReference>
<dbReference type="Proteomes" id="UP000694888">
    <property type="component" value="Unplaced"/>
</dbReference>
<dbReference type="InterPro" id="IPR008271">
    <property type="entry name" value="Ser/Thr_kinase_AS"/>
</dbReference>
<keyword evidence="5" id="KW-0808">Transferase</keyword>
<evidence type="ECO:0000313" key="4">
    <source>
        <dbReference type="Proteomes" id="UP000694888"/>
    </source>
</evidence>
<dbReference type="PROSITE" id="PS00108">
    <property type="entry name" value="PROTEIN_KINASE_ST"/>
    <property type="match status" value="1"/>
</dbReference>
<sequence length="277" mass="31224">MSVTFSLRPPEYETHSVNVSRALGVIEDRVLENGSSSQVVLATDMNNQDKKIALKKLLLVEDMAAKDKELKWACFLNEIEIAQDLHHPNIVRLEKAVCCPEALVIVMKVYPVDLFDALPHIKDADVPRYFRQITGAMHYLHQRRIVHGDLKLENVLLSSSREAVLCDFGLSQSIPEHTTSSPQWGGTSPYWGPEYVRGAAVGDVYKLESFALGVLLVALLLRIDPEPDTDYLRLLKEAESVPQPYREYAERLLHPSPPERASVTQIHELLCSQDSQE</sequence>
<dbReference type="SMART" id="SM00220">
    <property type="entry name" value="S_TKc"/>
    <property type="match status" value="1"/>
</dbReference>
<dbReference type="Gene3D" id="1.10.510.10">
    <property type="entry name" value="Transferase(Phosphotransferase) domain 1"/>
    <property type="match status" value="1"/>
</dbReference>
<organism evidence="4 5">
    <name type="scientific">Aplysia californica</name>
    <name type="common">California sea hare</name>
    <dbReference type="NCBI Taxonomy" id="6500"/>
    <lineage>
        <taxon>Eukaryota</taxon>
        <taxon>Metazoa</taxon>
        <taxon>Spiralia</taxon>
        <taxon>Lophotrochozoa</taxon>
        <taxon>Mollusca</taxon>
        <taxon>Gastropoda</taxon>
        <taxon>Heterobranchia</taxon>
        <taxon>Euthyneura</taxon>
        <taxon>Tectipleura</taxon>
        <taxon>Aplysiida</taxon>
        <taxon>Aplysioidea</taxon>
        <taxon>Aplysiidae</taxon>
        <taxon>Aplysia</taxon>
    </lineage>
</organism>